<dbReference type="EMBL" id="LR796345">
    <property type="protein sequence ID" value="CAB4138581.1"/>
    <property type="molecule type" value="Genomic_DNA"/>
</dbReference>
<protein>
    <submittedName>
        <fullName evidence="1">Uncharacterized protein</fullName>
    </submittedName>
</protein>
<gene>
    <name evidence="1" type="ORF">UFOVP331_141</name>
</gene>
<sequence>MEKQTAVEFLAKEEGVWELGLEQELNKLPYTKHLDDGQYNDGQIAGFELGATWCYNKINKFQISDNVLFEQATVAMEEIYGSGCETEIDAYFRGAKWILKQINK</sequence>
<reference evidence="1" key="1">
    <citation type="submission" date="2020-04" db="EMBL/GenBank/DDBJ databases">
        <authorList>
            <person name="Chiriac C."/>
            <person name="Salcher M."/>
            <person name="Ghai R."/>
            <person name="Kavagutti S V."/>
        </authorList>
    </citation>
    <scope>NUCLEOTIDE SEQUENCE</scope>
</reference>
<organism evidence="1">
    <name type="scientific">uncultured Caudovirales phage</name>
    <dbReference type="NCBI Taxonomy" id="2100421"/>
    <lineage>
        <taxon>Viruses</taxon>
        <taxon>Duplodnaviria</taxon>
        <taxon>Heunggongvirae</taxon>
        <taxon>Uroviricota</taxon>
        <taxon>Caudoviricetes</taxon>
        <taxon>Peduoviridae</taxon>
        <taxon>Maltschvirus</taxon>
        <taxon>Maltschvirus maltsch</taxon>
    </lineage>
</organism>
<evidence type="ECO:0000313" key="1">
    <source>
        <dbReference type="EMBL" id="CAB4138581.1"/>
    </source>
</evidence>
<accession>A0A6J5LWW9</accession>
<proteinExistence type="predicted"/>
<name>A0A6J5LWW9_9CAUD</name>